<evidence type="ECO:0000259" key="1">
    <source>
        <dbReference type="Pfam" id="PF12697"/>
    </source>
</evidence>
<name>A0A1H4P9V5_9MICO</name>
<reference evidence="2 3" key="1">
    <citation type="submission" date="2016-10" db="EMBL/GenBank/DDBJ databases">
        <authorList>
            <person name="de Groot N.N."/>
        </authorList>
    </citation>
    <scope>NUCLEOTIDE SEQUENCE [LARGE SCALE GENOMIC DNA]</scope>
    <source>
        <strain evidence="2 3">DSM 21799</strain>
    </source>
</reference>
<dbReference type="InterPro" id="IPR029058">
    <property type="entry name" value="AB_hydrolase_fold"/>
</dbReference>
<dbReference type="GO" id="GO:0003824">
    <property type="term" value="F:catalytic activity"/>
    <property type="evidence" value="ECO:0007669"/>
    <property type="project" value="UniProtKB-ARBA"/>
</dbReference>
<dbReference type="STRING" id="640635.SAMN04489806_2432"/>
<gene>
    <name evidence="2" type="ORF">SAMN04489806_2432</name>
</gene>
<evidence type="ECO:0000313" key="2">
    <source>
        <dbReference type="EMBL" id="SEC03762.1"/>
    </source>
</evidence>
<organism evidence="2 3">
    <name type="scientific">Paramicrobacterium humi</name>
    <dbReference type="NCBI Taxonomy" id="640635"/>
    <lineage>
        <taxon>Bacteria</taxon>
        <taxon>Bacillati</taxon>
        <taxon>Actinomycetota</taxon>
        <taxon>Actinomycetes</taxon>
        <taxon>Micrococcales</taxon>
        <taxon>Microbacteriaceae</taxon>
        <taxon>Paramicrobacterium</taxon>
    </lineage>
</organism>
<dbReference type="Pfam" id="PF12697">
    <property type="entry name" value="Abhydrolase_6"/>
    <property type="match status" value="1"/>
</dbReference>
<dbReference type="Gene3D" id="3.40.50.1820">
    <property type="entry name" value="alpha/beta hydrolase"/>
    <property type="match status" value="1"/>
</dbReference>
<dbReference type="PANTHER" id="PTHR43194:SF2">
    <property type="entry name" value="PEROXISOMAL MEMBRANE PROTEIN LPX1"/>
    <property type="match status" value="1"/>
</dbReference>
<dbReference type="InterPro" id="IPR000073">
    <property type="entry name" value="AB_hydrolase_1"/>
</dbReference>
<dbReference type="Proteomes" id="UP000199183">
    <property type="component" value="Unassembled WGS sequence"/>
</dbReference>
<dbReference type="InterPro" id="IPR050228">
    <property type="entry name" value="Carboxylesterase_BioH"/>
</dbReference>
<evidence type="ECO:0000313" key="3">
    <source>
        <dbReference type="Proteomes" id="UP000199183"/>
    </source>
</evidence>
<dbReference type="RefSeq" id="WP_091184645.1">
    <property type="nucleotide sequence ID" value="NZ_FNRY01000001.1"/>
</dbReference>
<feature type="domain" description="AB hydrolase-1" evidence="1">
    <location>
        <begin position="54"/>
        <end position="288"/>
    </location>
</feature>
<dbReference type="AlphaFoldDB" id="A0A1H4P9V5"/>
<sequence>MSDTEDEFRFLVEEAEEFGISGPVPAARRDALPDGDGRDVSFIRYGTGGPAVTFLHGAALNAHTWDATAVALHEPALAIDLPGHGLSQWRDDVDYRPDTVAASVFDILERLGVGPHVLVGQSLGGLAAAMIAAKHPGAVRGLVVVDITPGVTATDAAMIESFLSGPSDFGSRDEIVDYARSFGIGVSRRSVARGVELNTRVRDDGRVVFRHHLGNLGEDRPQLGRDYSAIWSGLESLTIPVLLVRGSRGFLTDELVDEFLRRVPGSSSVTLEAGHNVQEDAPVALAEAIRGLISTAGSDQPRPEDGSRA</sequence>
<proteinExistence type="predicted"/>
<accession>A0A1H4P9V5</accession>
<keyword evidence="3" id="KW-1185">Reference proteome</keyword>
<dbReference type="SUPFAM" id="SSF53474">
    <property type="entry name" value="alpha/beta-Hydrolases"/>
    <property type="match status" value="1"/>
</dbReference>
<dbReference type="PANTHER" id="PTHR43194">
    <property type="entry name" value="HYDROLASE ALPHA/BETA FOLD FAMILY"/>
    <property type="match status" value="1"/>
</dbReference>
<protein>
    <submittedName>
        <fullName evidence="2">Pimeloyl-ACP methyl ester carboxylesterase</fullName>
    </submittedName>
</protein>
<dbReference type="EMBL" id="FNRY01000001">
    <property type="protein sequence ID" value="SEC03762.1"/>
    <property type="molecule type" value="Genomic_DNA"/>
</dbReference>
<dbReference type="OrthoDB" id="63519at2"/>